<reference evidence="2" key="1">
    <citation type="submission" date="2023-07" db="EMBL/GenBank/DDBJ databases">
        <title>Sorghum-associated microbial communities from plants grown in Nebraska, USA.</title>
        <authorList>
            <person name="Schachtman D."/>
        </authorList>
    </citation>
    <scope>NUCLEOTIDE SEQUENCE</scope>
    <source>
        <strain evidence="2">BE80</strain>
    </source>
</reference>
<dbReference type="EMBL" id="JAVDTR010000007">
    <property type="protein sequence ID" value="MDR6724369.1"/>
    <property type="molecule type" value="Genomic_DNA"/>
</dbReference>
<keyword evidence="1" id="KW-1133">Transmembrane helix</keyword>
<accession>A0AAP5LRF1</accession>
<gene>
    <name evidence="2" type="ORF">J2W91_002837</name>
</gene>
<keyword evidence="1" id="KW-0812">Transmembrane</keyword>
<keyword evidence="1" id="KW-0472">Membrane</keyword>
<evidence type="ECO:0000313" key="3">
    <source>
        <dbReference type="Proteomes" id="UP001254832"/>
    </source>
</evidence>
<comment type="caution">
    <text evidence="2">The sequence shown here is derived from an EMBL/GenBank/DDBJ whole genome shotgun (WGS) entry which is preliminary data.</text>
</comment>
<feature type="transmembrane region" description="Helical" evidence="1">
    <location>
        <begin position="6"/>
        <end position="23"/>
    </location>
</feature>
<name>A0AAP5LRF1_PAEAM</name>
<dbReference type="AlphaFoldDB" id="A0AAP5LRF1"/>
<feature type="transmembrane region" description="Helical" evidence="1">
    <location>
        <begin position="30"/>
        <end position="49"/>
    </location>
</feature>
<evidence type="ECO:0000313" key="2">
    <source>
        <dbReference type="EMBL" id="MDR6724369.1"/>
    </source>
</evidence>
<sequence>MLMNWFLIAICGFIIFRLFSLYTKSYWRNDLIIAVAQGFIISLIMIVIAN</sequence>
<dbReference type="Proteomes" id="UP001254832">
    <property type="component" value="Unassembled WGS sequence"/>
</dbReference>
<proteinExistence type="predicted"/>
<evidence type="ECO:0000256" key="1">
    <source>
        <dbReference type="SAM" id="Phobius"/>
    </source>
</evidence>
<organism evidence="2 3">
    <name type="scientific">Paenibacillus amylolyticus</name>
    <dbReference type="NCBI Taxonomy" id="1451"/>
    <lineage>
        <taxon>Bacteria</taxon>
        <taxon>Bacillati</taxon>
        <taxon>Bacillota</taxon>
        <taxon>Bacilli</taxon>
        <taxon>Bacillales</taxon>
        <taxon>Paenibacillaceae</taxon>
        <taxon>Paenibacillus</taxon>
    </lineage>
</organism>
<protein>
    <submittedName>
        <fullName evidence="2">Preprotein translocase subunit Sss1</fullName>
    </submittedName>
</protein>